<evidence type="ECO:0000256" key="2">
    <source>
        <dbReference type="SAM" id="MobiDB-lite"/>
    </source>
</evidence>
<dbReference type="AlphaFoldDB" id="A0A8B8PH80"/>
<keyword evidence="3" id="KW-1185">Reference proteome</keyword>
<dbReference type="KEGG" id="rarg:115743036"/>
<dbReference type="Gene3D" id="1.20.58.70">
    <property type="match status" value="1"/>
</dbReference>
<dbReference type="GeneID" id="115743036"/>
<accession>A0A8B8PH80</accession>
<feature type="region of interest" description="Disordered" evidence="2">
    <location>
        <begin position="146"/>
        <end position="168"/>
    </location>
</feature>
<feature type="coiled-coil region" evidence="1">
    <location>
        <begin position="178"/>
        <end position="206"/>
    </location>
</feature>
<proteinExistence type="predicted"/>
<dbReference type="Proteomes" id="UP000827889">
    <property type="component" value="Chromosome 3"/>
</dbReference>
<evidence type="ECO:0000313" key="4">
    <source>
        <dbReference type="RefSeq" id="XP_030533483.1"/>
    </source>
</evidence>
<evidence type="ECO:0000256" key="1">
    <source>
        <dbReference type="SAM" id="Coils"/>
    </source>
</evidence>
<keyword evidence="1" id="KW-0175">Coiled coil</keyword>
<dbReference type="OrthoDB" id="10564851at2759"/>
<gene>
    <name evidence="4" type="primary">LOC115743036</name>
</gene>
<dbReference type="RefSeq" id="XP_030533483.1">
    <property type="nucleotide sequence ID" value="XM_030677623.1"/>
</dbReference>
<name>A0A8B8PH80_9MYRT</name>
<evidence type="ECO:0000313" key="3">
    <source>
        <dbReference type="Proteomes" id="UP000827889"/>
    </source>
</evidence>
<sequence>MADHVTAHRSLETAVHQSADVVSNYRHYVHYIGTSEDTPMFREKLHEARQHVGDLLKDISAEIEHEIHGHSKTAVFCHVGHEFLVSTLIPVGILRSSSTFSPSSCQAKNNVVDAKIVEEFGVVVREYRETERLEAEEEALHVPVAPQQANLLTSRDKNDEAGRNAAQDADLREPLDELKRIEALLLENENTLKEILRDEEENEEEDKSMPPTFREPCRCQPLKLVTKNRNQHFWIAFVKSSDRAFCWTDSVSTLLPRFS</sequence>
<organism evidence="3 4">
    <name type="scientific">Rhodamnia argentea</name>
    <dbReference type="NCBI Taxonomy" id="178133"/>
    <lineage>
        <taxon>Eukaryota</taxon>
        <taxon>Viridiplantae</taxon>
        <taxon>Streptophyta</taxon>
        <taxon>Embryophyta</taxon>
        <taxon>Tracheophyta</taxon>
        <taxon>Spermatophyta</taxon>
        <taxon>Magnoliopsida</taxon>
        <taxon>eudicotyledons</taxon>
        <taxon>Gunneridae</taxon>
        <taxon>Pentapetalae</taxon>
        <taxon>rosids</taxon>
        <taxon>malvids</taxon>
        <taxon>Myrtales</taxon>
        <taxon>Myrtaceae</taxon>
        <taxon>Myrtoideae</taxon>
        <taxon>Myrteae</taxon>
        <taxon>Australasian group</taxon>
        <taxon>Rhodamnia</taxon>
    </lineage>
</organism>
<protein>
    <submittedName>
        <fullName evidence="4">Syntaxin-23-like</fullName>
    </submittedName>
</protein>
<reference evidence="4" key="1">
    <citation type="submission" date="2025-08" db="UniProtKB">
        <authorList>
            <consortium name="RefSeq"/>
        </authorList>
    </citation>
    <scope>IDENTIFICATION</scope>
    <source>
        <tissue evidence="4">Leaf</tissue>
    </source>
</reference>